<accession>A0A7X8YDI3</accession>
<dbReference type="InterPro" id="IPR011701">
    <property type="entry name" value="MFS"/>
</dbReference>
<dbReference type="EMBL" id="JABAHY010000003">
    <property type="protein sequence ID" value="NLS09401.1"/>
    <property type="molecule type" value="Genomic_DNA"/>
</dbReference>
<dbReference type="Pfam" id="PF07690">
    <property type="entry name" value="MFS_1"/>
    <property type="match status" value="1"/>
</dbReference>
<dbReference type="InterPro" id="IPR036259">
    <property type="entry name" value="MFS_trans_sf"/>
</dbReference>
<feature type="transmembrane region" description="Helical" evidence="1">
    <location>
        <begin position="253"/>
        <end position="271"/>
    </location>
</feature>
<feature type="transmembrane region" description="Helical" evidence="1">
    <location>
        <begin position="308"/>
        <end position="328"/>
    </location>
</feature>
<dbReference type="PANTHER" id="PTHR23523:SF2">
    <property type="entry name" value="2-NITROIMIDAZOLE TRANSPORTER"/>
    <property type="match status" value="1"/>
</dbReference>
<dbReference type="SUPFAM" id="SSF103473">
    <property type="entry name" value="MFS general substrate transporter"/>
    <property type="match status" value="1"/>
</dbReference>
<protein>
    <submittedName>
        <fullName evidence="2">CynX/NimT family MFS transporter</fullName>
    </submittedName>
</protein>
<feature type="transmembrane region" description="Helical" evidence="1">
    <location>
        <begin position="40"/>
        <end position="65"/>
    </location>
</feature>
<dbReference type="Gene3D" id="1.20.1250.20">
    <property type="entry name" value="MFS general substrate transporter like domains"/>
    <property type="match status" value="2"/>
</dbReference>
<feature type="transmembrane region" description="Helical" evidence="1">
    <location>
        <begin position="101"/>
        <end position="123"/>
    </location>
</feature>
<evidence type="ECO:0000256" key="1">
    <source>
        <dbReference type="SAM" id="Phobius"/>
    </source>
</evidence>
<proteinExistence type="predicted"/>
<keyword evidence="1" id="KW-0472">Membrane</keyword>
<feature type="transmembrane region" description="Helical" evidence="1">
    <location>
        <begin position="283"/>
        <end position="302"/>
    </location>
</feature>
<organism evidence="2 3">
    <name type="scientific">Nesterenkonia sedimenti</name>
    <dbReference type="NCBI Taxonomy" id="1463632"/>
    <lineage>
        <taxon>Bacteria</taxon>
        <taxon>Bacillati</taxon>
        <taxon>Actinomycetota</taxon>
        <taxon>Actinomycetes</taxon>
        <taxon>Micrococcales</taxon>
        <taxon>Micrococcaceae</taxon>
        <taxon>Nesterenkonia</taxon>
    </lineage>
</organism>
<keyword evidence="1" id="KW-1133">Transmembrane helix</keyword>
<evidence type="ECO:0000313" key="2">
    <source>
        <dbReference type="EMBL" id="NLS09401.1"/>
    </source>
</evidence>
<dbReference type="InterPro" id="IPR052524">
    <property type="entry name" value="MFS_Cyanate_Porter"/>
</dbReference>
<feature type="transmembrane region" description="Helical" evidence="1">
    <location>
        <begin position="170"/>
        <end position="186"/>
    </location>
</feature>
<gene>
    <name evidence="2" type="ORF">HGQ17_05130</name>
</gene>
<keyword evidence="3" id="KW-1185">Reference proteome</keyword>
<feature type="transmembrane region" description="Helical" evidence="1">
    <location>
        <begin position="77"/>
        <end position="95"/>
    </location>
</feature>
<feature type="transmembrane region" description="Helical" evidence="1">
    <location>
        <begin position="348"/>
        <end position="366"/>
    </location>
</feature>
<evidence type="ECO:0000313" key="3">
    <source>
        <dbReference type="Proteomes" id="UP000523139"/>
    </source>
</evidence>
<feature type="transmembrane region" description="Helical" evidence="1">
    <location>
        <begin position="217"/>
        <end position="241"/>
    </location>
</feature>
<keyword evidence="1" id="KW-0812">Transmembrane</keyword>
<dbReference type="PANTHER" id="PTHR23523">
    <property type="match status" value="1"/>
</dbReference>
<dbReference type="RefSeq" id="WP_168886899.1">
    <property type="nucleotide sequence ID" value="NZ_JABAHY010000003.1"/>
</dbReference>
<dbReference type="Proteomes" id="UP000523139">
    <property type="component" value="Unassembled WGS sequence"/>
</dbReference>
<comment type="caution">
    <text evidence="2">The sequence shown here is derived from an EMBL/GenBank/DDBJ whole genome shotgun (WGS) entry which is preliminary data.</text>
</comment>
<feature type="transmembrane region" description="Helical" evidence="1">
    <location>
        <begin position="372"/>
        <end position="391"/>
    </location>
</feature>
<dbReference type="AlphaFoldDB" id="A0A7X8YDI3"/>
<reference evidence="2 3" key="1">
    <citation type="submission" date="2020-04" db="EMBL/GenBank/DDBJ databases">
        <title>Nesterenkonia sp. nov., isolated from marine sediment.</title>
        <authorList>
            <person name="Zhang G."/>
        </authorList>
    </citation>
    <scope>NUCLEOTIDE SEQUENCE [LARGE SCALE GENOMIC DNA]</scope>
    <source>
        <strain evidence="2 3">MY13</strain>
    </source>
</reference>
<name>A0A7X8YDI3_9MICC</name>
<feature type="transmembrane region" description="Helical" evidence="1">
    <location>
        <begin position="135"/>
        <end position="158"/>
    </location>
</feature>
<dbReference type="GO" id="GO:0022857">
    <property type="term" value="F:transmembrane transporter activity"/>
    <property type="evidence" value="ECO:0007669"/>
    <property type="project" value="InterPro"/>
</dbReference>
<sequence>MSSRSSSRLLLLVTVLLVAANLRSVITVVGPLVERIGVDTGFNPLALGALGSIPIFVFGFVSPFVHLMGTRLGLDRTIFAALLVLTGGTLLRSYGEALMPTWISLYAGTALLAAAIGVGNVLVPAVVKRDFPDKVAVMTGLYTSVMIALAALASGVAVPVADTLGWENTLAAPAALTLLAIAAWLMRRSRRSDRHQHTSVPLPGGHSVPNSVWSQPLAWQVTAFFGLQSTVFFIMLTWFPAIQTSHGIPEASAGMWLGIFQAVGVVANLLIGPVLQRMPDQRLFSAVITAFMLTAILGIMFAPSLMPVWAVCLGLSTGTSLLLALTLVSVRAGSIEKVGKLSGMAQGVGYLLAACGPLAAGALYQAADSWTPVLWCVVGIVLLLGTSGHLASRNRQLR</sequence>